<accession>A0ABU8RLI0</accession>
<gene>
    <name evidence="3" type="ORF">WDZ17_11515</name>
</gene>
<dbReference type="Proteomes" id="UP001387100">
    <property type="component" value="Unassembled WGS sequence"/>
</dbReference>
<evidence type="ECO:0000313" key="3">
    <source>
        <dbReference type="EMBL" id="MEJ5945920.1"/>
    </source>
</evidence>
<evidence type="ECO:0000313" key="4">
    <source>
        <dbReference type="Proteomes" id="UP001387100"/>
    </source>
</evidence>
<protein>
    <submittedName>
        <fullName evidence="3">DUF305 domain-containing protein</fullName>
    </submittedName>
</protein>
<dbReference type="RefSeq" id="WP_339575305.1">
    <property type="nucleotide sequence ID" value="NZ_JBBIAA010000013.1"/>
</dbReference>
<dbReference type="InterPro" id="IPR005183">
    <property type="entry name" value="DUF305_CopM-like"/>
</dbReference>
<dbReference type="Gene3D" id="1.20.1260.10">
    <property type="match status" value="1"/>
</dbReference>
<comment type="caution">
    <text evidence="3">The sequence shown here is derived from an EMBL/GenBank/DDBJ whole genome shotgun (WGS) entry which is preliminary data.</text>
</comment>
<name>A0ABU8RLI0_9ACTN</name>
<organism evidence="3 4">
    <name type="scientific">Pseudokineococcus basanitobsidens</name>
    <dbReference type="NCBI Taxonomy" id="1926649"/>
    <lineage>
        <taxon>Bacteria</taxon>
        <taxon>Bacillati</taxon>
        <taxon>Actinomycetota</taxon>
        <taxon>Actinomycetes</taxon>
        <taxon>Kineosporiales</taxon>
        <taxon>Kineosporiaceae</taxon>
        <taxon>Pseudokineococcus</taxon>
    </lineage>
</organism>
<evidence type="ECO:0000259" key="2">
    <source>
        <dbReference type="Pfam" id="PF03713"/>
    </source>
</evidence>
<proteinExistence type="predicted"/>
<feature type="transmembrane region" description="Helical" evidence="1">
    <location>
        <begin position="9"/>
        <end position="33"/>
    </location>
</feature>
<keyword evidence="1" id="KW-0472">Membrane</keyword>
<dbReference type="PANTHER" id="PTHR36933">
    <property type="entry name" value="SLL0788 PROTEIN"/>
    <property type="match status" value="1"/>
</dbReference>
<dbReference type="EMBL" id="JBBIAA010000013">
    <property type="protein sequence ID" value="MEJ5945920.1"/>
    <property type="molecule type" value="Genomic_DNA"/>
</dbReference>
<dbReference type="PANTHER" id="PTHR36933:SF1">
    <property type="entry name" value="SLL0788 PROTEIN"/>
    <property type="match status" value="1"/>
</dbReference>
<keyword evidence="4" id="KW-1185">Reference proteome</keyword>
<dbReference type="Pfam" id="PF03713">
    <property type="entry name" value="DUF305"/>
    <property type="match status" value="1"/>
</dbReference>
<keyword evidence="1" id="KW-0812">Transmembrane</keyword>
<dbReference type="InterPro" id="IPR012347">
    <property type="entry name" value="Ferritin-like"/>
</dbReference>
<sequence>MLADRTTRVVLVAGGALSAGLLLVLGVLLGLHWGPARDVPAAGSVDAGFALDMQAHHRQAVEMSSLVLDRTDDEAVRTLARDIQLTQQQQAGQMYGWLEQWGLGQGRTEPVMGWMVGADVAGGVAGHHTAEVPADGLGSVAAMPGMASDAQMAALAAADGEGAERLYLQLMATHHVAGVEMAQVAAAEASDPQVRHLAGAMARGQRSELTVLRDLLAERGGPVEGV</sequence>
<feature type="domain" description="DUF305" evidence="2">
    <location>
        <begin position="46"/>
        <end position="216"/>
    </location>
</feature>
<keyword evidence="1" id="KW-1133">Transmembrane helix</keyword>
<evidence type="ECO:0000256" key="1">
    <source>
        <dbReference type="SAM" id="Phobius"/>
    </source>
</evidence>
<reference evidence="3 4" key="1">
    <citation type="journal article" date="2017" name="Int. J. Syst. Evol. Microbiol.">
        <title>Pseudokineococcus basanitobsidens sp. nov., isolated from volcanic rock.</title>
        <authorList>
            <person name="Lee D.W."/>
            <person name="Park M.Y."/>
            <person name="Kim J.J."/>
            <person name="Kim B.S."/>
        </authorList>
    </citation>
    <scope>NUCLEOTIDE SEQUENCE [LARGE SCALE GENOMIC DNA]</scope>
    <source>
        <strain evidence="3 4">DSM 103726</strain>
    </source>
</reference>